<evidence type="ECO:0000256" key="5">
    <source>
        <dbReference type="SAM" id="MobiDB-lite"/>
    </source>
</evidence>
<dbReference type="Pfam" id="PF02759">
    <property type="entry name" value="RUN"/>
    <property type="match status" value="1"/>
</dbReference>
<reference evidence="8" key="3">
    <citation type="submission" date="2025-08" db="UniProtKB">
        <authorList>
            <consortium name="RefSeq"/>
        </authorList>
    </citation>
    <scope>IDENTIFICATION</scope>
    <source>
        <strain evidence="8">17A/GY</strain>
        <tissue evidence="8">Liver</tissue>
    </source>
</reference>
<dbReference type="InterPro" id="IPR004012">
    <property type="entry name" value="Run_dom"/>
</dbReference>
<evidence type="ECO:0000256" key="1">
    <source>
        <dbReference type="ARBA" id="ARBA00004308"/>
    </source>
</evidence>
<dbReference type="SMART" id="SM00593">
    <property type="entry name" value="RUN"/>
    <property type="match status" value="1"/>
</dbReference>
<dbReference type="PROSITE" id="PS50826">
    <property type="entry name" value="RUN"/>
    <property type="match status" value="1"/>
</dbReference>
<dbReference type="Gene3D" id="3.30.40.10">
    <property type="entry name" value="Zinc/RING finger domain, C3HC4 (zinc finger)"/>
    <property type="match status" value="1"/>
</dbReference>
<sequence length="661" mass="73969">MAESPPPGAAAQSCGEDPERGGERRPEEPRGAAARDTDREDEAGPSEPDSPVAAPFFLLYPGDGGAGFAARPPPQRAWRTPPSPGSPLPFLLLSYPSGGSGGKHHPNYLMANERMNLMNMAKLSIKGLIESALNLGRTLDSDYAPLQQFFVVMEHCLKHGLKAKKTFLGQNKSFWGPLELVEKLVPEAAEITASVKDLPGLKTPVGRGRAWLRLALMQKKLSEYMKALINKKELLSEFYEANALMMEEEGAIIAGLLVGLNVIDANFCMKGEDLDSQVGVIDFSMYLKDGNSSKGSEGDGQITAILDQKNYVEELNRHLNATVNNLQGKVDALEKSNTKLTEELAVANNRIITLQEEMERVKEESSYLLESSRKGPKQDRTAEGQALSEARKHLKEETQLRLDVEKELELQISMRQEMELAMKMLEKDVCEKQDALVSLRQQLDDLRALKHELAFKLQSSDLGVKQKSELNSRLEEKTNQMTATIKQLEQRLRQAERGRQSAELDNRLFKQDFGDKINSLQLEVEALTRQRTQLELELKQEKERRSQNRGTPGKGTQKLEPRTDGKHRIQEENIKLQKPLEESHRLLTHSADELGQPEKPQVCQLCQKDDILTESECTNCKGTFCDACMTNELLLPSSIKPEQVCNPCHKQLMKQYSTSPS</sequence>
<dbReference type="FunFam" id="3.30.40.10:FF:000340">
    <property type="entry name" value="RUN and FYVE domain containing 3"/>
    <property type="match status" value="1"/>
</dbReference>
<feature type="compositionally biased region" description="Basic and acidic residues" evidence="5">
    <location>
        <begin position="365"/>
        <end position="382"/>
    </location>
</feature>
<dbReference type="InterPro" id="IPR047334">
    <property type="entry name" value="RUN_RUFY3"/>
</dbReference>
<dbReference type="GO" id="GO:0030424">
    <property type="term" value="C:axon"/>
    <property type="evidence" value="ECO:0007669"/>
    <property type="project" value="TreeGrafter"/>
</dbReference>
<evidence type="ECO:0000256" key="4">
    <source>
        <dbReference type="ARBA" id="ARBA00023136"/>
    </source>
</evidence>
<feature type="domain" description="RUN" evidence="6">
    <location>
        <begin position="140"/>
        <end position="272"/>
    </location>
</feature>
<feature type="region of interest" description="Disordered" evidence="5">
    <location>
        <begin position="538"/>
        <end position="569"/>
    </location>
</feature>
<keyword evidence="4" id="KW-0472">Membrane</keyword>
<keyword evidence="7" id="KW-1185">Reference proteome</keyword>
<protein>
    <submittedName>
        <fullName evidence="8">Protein RUFY3 isoform X3</fullName>
    </submittedName>
</protein>
<dbReference type="InterPro" id="IPR037213">
    <property type="entry name" value="Run_dom_sf"/>
</dbReference>
<gene>
    <name evidence="8" type="primary">Rufy3</name>
</gene>
<evidence type="ECO:0000313" key="8">
    <source>
        <dbReference type="RefSeq" id="XP_027245045.1"/>
    </source>
</evidence>
<dbReference type="KEGG" id="cge:100774613"/>
<dbReference type="GO" id="GO:0012505">
    <property type="term" value="C:endomembrane system"/>
    <property type="evidence" value="ECO:0007669"/>
    <property type="project" value="UniProtKB-SubCell"/>
</dbReference>
<dbReference type="CTD" id="22902"/>
<proteinExistence type="predicted"/>
<dbReference type="Gene3D" id="1.20.58.900">
    <property type="match status" value="1"/>
</dbReference>
<feature type="region of interest" description="Disordered" evidence="5">
    <location>
        <begin position="1"/>
        <end position="56"/>
    </location>
</feature>
<organism evidence="7 8">
    <name type="scientific">Cricetulus griseus</name>
    <name type="common">Chinese hamster</name>
    <name type="synonym">Cricetulus barabensis griseus</name>
    <dbReference type="NCBI Taxonomy" id="10029"/>
    <lineage>
        <taxon>Eukaryota</taxon>
        <taxon>Metazoa</taxon>
        <taxon>Chordata</taxon>
        <taxon>Craniata</taxon>
        <taxon>Vertebrata</taxon>
        <taxon>Euteleostomi</taxon>
        <taxon>Mammalia</taxon>
        <taxon>Eutheria</taxon>
        <taxon>Euarchontoglires</taxon>
        <taxon>Glires</taxon>
        <taxon>Rodentia</taxon>
        <taxon>Myomorpha</taxon>
        <taxon>Muroidea</taxon>
        <taxon>Cricetidae</taxon>
        <taxon>Cricetinae</taxon>
        <taxon>Cricetulus</taxon>
    </lineage>
</organism>
<reference evidence="7" key="1">
    <citation type="journal article" date="2018" name="Biotechnol. Bioeng.">
        <title>A reference genome of the Chinese hamster based on a hybrid assembly strategy.</title>
        <authorList>
            <person name="Rupp O."/>
            <person name="MacDonald M.L."/>
            <person name="Li S."/>
            <person name="Dhiman H."/>
            <person name="Polson S."/>
            <person name="Griep S."/>
            <person name="Heffner K."/>
            <person name="Hernandez I."/>
            <person name="Brinkrolf K."/>
            <person name="Jadhav V."/>
            <person name="Samoudi M."/>
            <person name="Hao H."/>
            <person name="Kingham B."/>
            <person name="Goesmann A."/>
            <person name="Betenbaugh M.J."/>
            <person name="Lewis N.E."/>
            <person name="Borth N."/>
            <person name="Lee K.H."/>
        </authorList>
    </citation>
    <scope>NUCLEOTIDE SEQUENCE [LARGE SCALE GENOMIC DNA]</scope>
    <source>
        <strain evidence="7">17A/GY</strain>
    </source>
</reference>
<dbReference type="CDD" id="cd17696">
    <property type="entry name" value="RUN_RUFY3"/>
    <property type="match status" value="1"/>
</dbReference>
<feature type="compositionally biased region" description="Basic and acidic residues" evidence="5">
    <location>
        <begin position="557"/>
        <end position="569"/>
    </location>
</feature>
<keyword evidence="3" id="KW-0175">Coiled coil</keyword>
<reference evidence="7" key="2">
    <citation type="journal article" date="2020" name="Biotechnol. Bioeng.">
        <title>Chromosome-scale scaffolds for the Chinese hamster reference genome assembly to facilitate the study of the CHO epigenome.</title>
        <authorList>
            <person name="Hilliard W."/>
            <person name="MacDonald M."/>
            <person name="Lee K.H."/>
        </authorList>
    </citation>
    <scope>NUCLEOTIDE SEQUENCE [LARGE SCALE GENOMIC DNA]</scope>
    <source>
        <strain evidence="7">17A/GY</strain>
    </source>
</reference>
<dbReference type="CDD" id="cd15744">
    <property type="entry name" value="FYVE_RUFY3"/>
    <property type="match status" value="1"/>
</dbReference>
<dbReference type="Proteomes" id="UP001108280">
    <property type="component" value="Chromosome 1"/>
</dbReference>
<dbReference type="PANTHER" id="PTHR45956:SF1">
    <property type="entry name" value="PROTEIN RUFY3"/>
    <property type="match status" value="1"/>
</dbReference>
<evidence type="ECO:0000313" key="7">
    <source>
        <dbReference type="Proteomes" id="UP001108280"/>
    </source>
</evidence>
<dbReference type="SUPFAM" id="SSF57903">
    <property type="entry name" value="FYVE/PHD zinc finger"/>
    <property type="match status" value="1"/>
</dbReference>
<dbReference type="GeneID" id="100774613"/>
<evidence type="ECO:0000259" key="6">
    <source>
        <dbReference type="PROSITE" id="PS50826"/>
    </source>
</evidence>
<evidence type="ECO:0000256" key="2">
    <source>
        <dbReference type="ARBA" id="ARBA00022553"/>
    </source>
</evidence>
<dbReference type="AlphaFoldDB" id="A0A9J7F1T4"/>
<dbReference type="PANTHER" id="PTHR45956">
    <property type="entry name" value="RUN AND FYVE DOMAIN-CONTAINING PROTEIN 2-LIKE PROTEIN"/>
    <property type="match status" value="1"/>
</dbReference>
<dbReference type="GO" id="GO:0043025">
    <property type="term" value="C:neuronal cell body"/>
    <property type="evidence" value="ECO:0007669"/>
    <property type="project" value="TreeGrafter"/>
</dbReference>
<feature type="region of interest" description="Disordered" evidence="5">
    <location>
        <begin position="365"/>
        <end position="387"/>
    </location>
</feature>
<accession>A0A9J7F1T4</accession>
<dbReference type="OrthoDB" id="79871at2759"/>
<keyword evidence="2" id="KW-0597">Phosphoprotein</keyword>
<dbReference type="InterPro" id="IPR011011">
    <property type="entry name" value="Znf_FYVE_PHD"/>
</dbReference>
<dbReference type="InterPro" id="IPR013083">
    <property type="entry name" value="Znf_RING/FYVE/PHD"/>
</dbReference>
<dbReference type="GO" id="GO:0030425">
    <property type="term" value="C:dendrite"/>
    <property type="evidence" value="ECO:0007669"/>
    <property type="project" value="TreeGrafter"/>
</dbReference>
<dbReference type="RefSeq" id="XP_027245045.1">
    <property type="nucleotide sequence ID" value="XM_027389244.2"/>
</dbReference>
<dbReference type="Gene3D" id="1.20.5.170">
    <property type="match status" value="1"/>
</dbReference>
<dbReference type="SUPFAM" id="SSF140741">
    <property type="entry name" value="RUN domain-like"/>
    <property type="match status" value="1"/>
</dbReference>
<name>A0A9J7F1T4_CRIGR</name>
<dbReference type="FunFam" id="1.20.5.170:FF:000013">
    <property type="entry name" value="RUN and FYVE domain-containing 1"/>
    <property type="match status" value="1"/>
</dbReference>
<comment type="subcellular location">
    <subcellularLocation>
        <location evidence="1">Endomembrane system</location>
    </subcellularLocation>
</comment>
<feature type="compositionally biased region" description="Basic and acidic residues" evidence="5">
    <location>
        <begin position="17"/>
        <end position="38"/>
    </location>
</feature>
<dbReference type="GO" id="GO:0005737">
    <property type="term" value="C:cytoplasm"/>
    <property type="evidence" value="ECO:0007669"/>
    <property type="project" value="TreeGrafter"/>
</dbReference>
<dbReference type="InterPro" id="IPR047335">
    <property type="entry name" value="RUFY1-3"/>
</dbReference>
<evidence type="ECO:0000256" key="3">
    <source>
        <dbReference type="ARBA" id="ARBA00023054"/>
    </source>
</evidence>
<dbReference type="FunFam" id="1.20.58.900:FF:000001">
    <property type="entry name" value="RUN and FYVE domain containing 2"/>
    <property type="match status" value="1"/>
</dbReference>
<dbReference type="GO" id="GO:0050770">
    <property type="term" value="P:regulation of axonogenesis"/>
    <property type="evidence" value="ECO:0007669"/>
    <property type="project" value="TreeGrafter"/>
</dbReference>